<evidence type="ECO:0000313" key="1">
    <source>
        <dbReference type="EMBL" id="KVG61684.1"/>
    </source>
</evidence>
<dbReference type="AlphaFoldDB" id="A0A118HPQ8"/>
<dbReference type="Proteomes" id="UP000064029">
    <property type="component" value="Unassembled WGS sequence"/>
</dbReference>
<gene>
    <name evidence="1" type="ORF">WJ33_31455</name>
</gene>
<comment type="caution">
    <text evidence="1">The sequence shown here is derived from an EMBL/GenBank/DDBJ whole genome shotgun (WGS) entry which is preliminary data.</text>
</comment>
<organism evidence="1 2">
    <name type="scientific">Burkholderia ubonensis</name>
    <dbReference type="NCBI Taxonomy" id="101571"/>
    <lineage>
        <taxon>Bacteria</taxon>
        <taxon>Pseudomonadati</taxon>
        <taxon>Pseudomonadota</taxon>
        <taxon>Betaproteobacteria</taxon>
        <taxon>Burkholderiales</taxon>
        <taxon>Burkholderiaceae</taxon>
        <taxon>Burkholderia</taxon>
        <taxon>Burkholderia cepacia complex</taxon>
    </lineage>
</organism>
<sequence length="116" mass="12733">MPVNCNQFIGSLSWESARLLFMEMFDSTVSCIYCASRILPERRESSCIQSAVVQNLHGLGQDYRPGNLAGDGQRRLHYGENSRIVPQFQINVTPKGADQGALADTNNTAGTIVTRA</sequence>
<dbReference type="EMBL" id="LOXM01000185">
    <property type="protein sequence ID" value="KVG61684.1"/>
    <property type="molecule type" value="Genomic_DNA"/>
</dbReference>
<accession>A0A118HPQ8</accession>
<name>A0A118HPQ8_9BURK</name>
<proteinExistence type="predicted"/>
<protein>
    <submittedName>
        <fullName evidence="1">Uncharacterized protein</fullName>
    </submittedName>
</protein>
<reference evidence="1 2" key="1">
    <citation type="submission" date="2015-11" db="EMBL/GenBank/DDBJ databases">
        <title>Expanding the genomic diversity of Burkholderia species for the development of highly accurate diagnostics.</title>
        <authorList>
            <person name="Sahl J."/>
            <person name="Keim P."/>
            <person name="Wagner D."/>
        </authorList>
    </citation>
    <scope>NUCLEOTIDE SEQUENCE [LARGE SCALE GENOMIC DNA]</scope>
    <source>
        <strain evidence="1 2">MSMB2036</strain>
    </source>
</reference>
<evidence type="ECO:0000313" key="2">
    <source>
        <dbReference type="Proteomes" id="UP000064029"/>
    </source>
</evidence>